<dbReference type="Proteomes" id="UP000077875">
    <property type="component" value="Chromosome"/>
</dbReference>
<feature type="chain" id="PRO_5008004543" description="Outer membrane porin, OprD family" evidence="5">
    <location>
        <begin position="29"/>
        <end position="450"/>
    </location>
</feature>
<dbReference type="InterPro" id="IPR005318">
    <property type="entry name" value="OM_porin_bac"/>
</dbReference>
<dbReference type="Pfam" id="PF03573">
    <property type="entry name" value="OprD"/>
    <property type="match status" value="1"/>
</dbReference>
<evidence type="ECO:0000313" key="6">
    <source>
        <dbReference type="EMBL" id="ANF56197.1"/>
    </source>
</evidence>
<dbReference type="Gene3D" id="2.40.160.10">
    <property type="entry name" value="Porin"/>
    <property type="match status" value="1"/>
</dbReference>
<keyword evidence="3 5" id="KW-0732">Signal</keyword>
<dbReference type="RefSeq" id="WP_064121190.1">
    <property type="nucleotide sequence ID" value="NZ_CP015243.1"/>
</dbReference>
<evidence type="ECO:0008006" key="8">
    <source>
        <dbReference type="Google" id="ProtNLM"/>
    </source>
</evidence>
<reference evidence="6 7" key="1">
    <citation type="submission" date="2016-04" db="EMBL/GenBank/DDBJ databases">
        <title>Complete Genome Sequence of Halotalea alkalilenta IHB B 13600.</title>
        <authorList>
            <person name="Swarnkar M.K."/>
            <person name="Sharma A."/>
            <person name="Kaushal K."/>
            <person name="Soni R."/>
            <person name="Rana S."/>
            <person name="Singh A.K."/>
            <person name="Gulati A."/>
        </authorList>
    </citation>
    <scope>NUCLEOTIDE SEQUENCE [LARGE SCALE GENOMIC DNA]</scope>
    <source>
        <strain evidence="6 7">IHB B 13600</strain>
    </source>
</reference>
<comment type="similarity">
    <text evidence="1">Belongs to the outer membrane porin (Opr) (TC 1.B.25) family.</text>
</comment>
<gene>
    <name evidence="6" type="ORF">A5892_00910</name>
</gene>
<feature type="compositionally biased region" description="Polar residues" evidence="4">
    <location>
        <begin position="31"/>
        <end position="56"/>
    </location>
</feature>
<evidence type="ECO:0000313" key="7">
    <source>
        <dbReference type="Proteomes" id="UP000077875"/>
    </source>
</evidence>
<evidence type="ECO:0000256" key="2">
    <source>
        <dbReference type="ARBA" id="ARBA00022448"/>
    </source>
</evidence>
<sequence length="450" mass="50139">MLDHHTSLAPRHLLAGLALLAAPTLVLAQTSDATDPNQPTPESSQSDPAMQQQSSGEARDLTEMFTRGEFHGALRSLYYSTHNAYFTPGLNQDTISYGGFVGFTSARYQGFRFGLSGILQRGIDHADDPSRVVTELGPNQTNIGEAYLEYQRDAFTVTAGNQRLDLPFAGTWDWRVTPNLFQAVDLRYGDQENYLEATRVFRYMPWAGGSFTRTTMYNSRWDSFSPVEETTDGMWSIGGARALYANGLKWSGEAWHQEYEDYTKINYLEGQVALAEGDLRPFLGLQFIRGTGDGKELLGEVDSHVYGLQLGMNYGTLKATLNYNHIPSRENAYRNGVLVTPYAHNSSSGPIFAQPFFTSTQDLGAGNAYSLDVSGLATDQLVLGARYSFMDLKESSEVESRNQSEYMGFAVYNFRGSLEGFSVANFLGVQRSPREGKEFWQNRLALQYAF</sequence>
<evidence type="ECO:0000256" key="1">
    <source>
        <dbReference type="ARBA" id="ARBA00009075"/>
    </source>
</evidence>
<dbReference type="KEGG" id="haa:A5892_00910"/>
<feature type="region of interest" description="Disordered" evidence="4">
    <location>
        <begin position="31"/>
        <end position="57"/>
    </location>
</feature>
<accession>A0A172YAF1</accession>
<evidence type="ECO:0000256" key="3">
    <source>
        <dbReference type="ARBA" id="ARBA00022729"/>
    </source>
</evidence>
<feature type="signal peptide" evidence="5">
    <location>
        <begin position="1"/>
        <end position="28"/>
    </location>
</feature>
<keyword evidence="7" id="KW-1185">Reference proteome</keyword>
<proteinExistence type="inferred from homology"/>
<evidence type="ECO:0000256" key="5">
    <source>
        <dbReference type="SAM" id="SignalP"/>
    </source>
</evidence>
<dbReference type="AlphaFoldDB" id="A0A172YAF1"/>
<dbReference type="InterPro" id="IPR023614">
    <property type="entry name" value="Porin_dom_sf"/>
</dbReference>
<keyword evidence="2" id="KW-0813">Transport</keyword>
<protein>
    <recommendedName>
        <fullName evidence="8">Outer membrane porin, OprD family</fullName>
    </recommendedName>
</protein>
<dbReference type="EMBL" id="CP015243">
    <property type="protein sequence ID" value="ANF56197.1"/>
    <property type="molecule type" value="Genomic_DNA"/>
</dbReference>
<organism evidence="6 7">
    <name type="scientific">Halotalea alkalilenta</name>
    <dbReference type="NCBI Taxonomy" id="376489"/>
    <lineage>
        <taxon>Bacteria</taxon>
        <taxon>Pseudomonadati</taxon>
        <taxon>Pseudomonadota</taxon>
        <taxon>Gammaproteobacteria</taxon>
        <taxon>Oceanospirillales</taxon>
        <taxon>Halomonadaceae</taxon>
        <taxon>Halotalea</taxon>
    </lineage>
</organism>
<evidence type="ECO:0000256" key="4">
    <source>
        <dbReference type="SAM" id="MobiDB-lite"/>
    </source>
</evidence>
<name>A0A172YAF1_9GAMM</name>